<sequence>MGNIIIRPDMQSIDAEVYRRYFRHCRFKGGNKTTVNNTSTYTPTPYELEMQQQEANYSKAIAPNALELNNLAMNVLKNSLGTVQVDYNGMNKTAQNQIANATNGMNGLIGSNNAASSAVNNTLGSTANQYSQLAGQTAGQLGNLSGTYTNANVAANNAFSNAGNTYGSLAQGNLPTAYRQNMENSISSALNNTIGKTISGLGNRGVLNSSVASAALNDIEKNAADSVAQQYQNNINQVANLTGQQASAAQQQMSNSFNTAGQLGNLIQQQHSLQGDALSQQAQAAQQRYTNSMNTNSQNSGLLSNLINSATTPITTASVAQEAAQTPASNLWNMSLGLNGATNNALVAAAGKGTTNSTQTSTTSGGGGGFLSGLFGGAVSGLAGGLGSAWGCFPAGTMVKMGDGSEKAIEHIEVGDEVKTDSGKTEKVVKLMEPHYNDVYAVICEKGHTNTTTTQPLMKPDGSYIEMGNLKIGTELKNVGKVQSIVYSGERRVYDLQVDGENNYIANGFTAQGGDDSFWTA</sequence>
<dbReference type="InterPro" id="IPR036844">
    <property type="entry name" value="Hint_dom_sf"/>
</dbReference>
<dbReference type="InterPro" id="IPR030934">
    <property type="entry name" value="Intein_C"/>
</dbReference>
<dbReference type="Pfam" id="PF05203">
    <property type="entry name" value="Hom_end_hint"/>
    <property type="match status" value="1"/>
</dbReference>
<evidence type="ECO:0000259" key="1">
    <source>
        <dbReference type="Pfam" id="PF05203"/>
    </source>
</evidence>
<dbReference type="GO" id="GO:0030908">
    <property type="term" value="P:protein splicing"/>
    <property type="evidence" value="ECO:0007669"/>
    <property type="project" value="InterPro"/>
</dbReference>
<organism evidence="2">
    <name type="scientific">Phage sp. ctKtV17</name>
    <dbReference type="NCBI Taxonomy" id="2825792"/>
    <lineage>
        <taxon>Viruses</taxon>
    </lineage>
</organism>
<dbReference type="EMBL" id="BK016166">
    <property type="protein sequence ID" value="DAF99445.1"/>
    <property type="molecule type" value="Genomic_DNA"/>
</dbReference>
<reference evidence="2" key="1">
    <citation type="journal article" date="2021" name="Proc. Natl. Acad. Sci. U.S.A.">
        <title>A Catalog of Tens of Thousands of Viruses from Human Metagenomes Reveals Hidden Associations with Chronic Diseases.</title>
        <authorList>
            <person name="Tisza M.J."/>
            <person name="Buck C.B."/>
        </authorList>
    </citation>
    <scope>NUCLEOTIDE SEQUENCE</scope>
    <source>
        <strain evidence="2">CtKtV17</strain>
    </source>
</reference>
<evidence type="ECO:0000313" key="2">
    <source>
        <dbReference type="EMBL" id="DAF99445.1"/>
    </source>
</evidence>
<proteinExistence type="predicted"/>
<dbReference type="InterPro" id="IPR007868">
    <property type="entry name" value="Hom_end_hint"/>
</dbReference>
<dbReference type="NCBIfam" id="TIGR01443">
    <property type="entry name" value="intein_Cterm"/>
    <property type="match status" value="1"/>
</dbReference>
<protein>
    <submittedName>
        <fullName evidence="2">Hint</fullName>
    </submittedName>
</protein>
<feature type="domain" description="Hom-end-associated Hint" evidence="1">
    <location>
        <begin position="392"/>
        <end position="453"/>
    </location>
</feature>
<dbReference type="Gene3D" id="2.170.16.10">
    <property type="entry name" value="Hedgehog/Intein (Hint) domain"/>
    <property type="match status" value="1"/>
</dbReference>
<accession>A0A8S5UY86</accession>
<dbReference type="CDD" id="cd00081">
    <property type="entry name" value="Hint"/>
    <property type="match status" value="1"/>
</dbReference>
<name>A0A8S5UY86_9VIRU</name>
<dbReference type="SUPFAM" id="SSF51294">
    <property type="entry name" value="Hedgehog/intein (Hint) domain"/>
    <property type="match status" value="1"/>
</dbReference>